<proteinExistence type="predicted"/>
<dbReference type="AlphaFoldDB" id="A0A8T0DA82"/>
<comment type="caution">
    <text evidence="2">The sequence shown here is derived from an EMBL/GenBank/DDBJ whole genome shotgun (WGS) entry which is preliminary data.</text>
</comment>
<evidence type="ECO:0000313" key="3">
    <source>
        <dbReference type="Proteomes" id="UP000699462"/>
    </source>
</evidence>
<sequence>MTAIPPAARMNTMTNVHATYTIKTIFNFRNAKTFAFLIMLCFSIYHGVLMLIKPGGNLCKSLLSDGSAGPAGEWRPFGCMTHIYNTKDSKVCIKELASRGNWARLYFIGDSRLFTLFDAFTKHLNGSWTSGLQPQSNFTDVSLTLKNEQSTVCFLRHDEITSETINLIAAWQSAPGANALSEQNPSISASLSPASGSKLDSECLKRPPTHLVLSFGTATISRFNQSDIGLLDYQREFLLRVFFVSV</sequence>
<gene>
    <name evidence="2" type="ORF">P879_10919</name>
</gene>
<reference evidence="2 3" key="1">
    <citation type="submission" date="2019-07" db="EMBL/GenBank/DDBJ databases">
        <title>Annotation for the trematode Paragonimus westermani.</title>
        <authorList>
            <person name="Choi Y.-J."/>
        </authorList>
    </citation>
    <scope>NUCLEOTIDE SEQUENCE [LARGE SCALE GENOMIC DNA]</scope>
    <source>
        <strain evidence="2">180907_Pwestermani</strain>
    </source>
</reference>
<keyword evidence="1" id="KW-0472">Membrane</keyword>
<keyword evidence="3" id="KW-1185">Reference proteome</keyword>
<dbReference type="Proteomes" id="UP000699462">
    <property type="component" value="Unassembled WGS sequence"/>
</dbReference>
<keyword evidence="1" id="KW-0812">Transmembrane</keyword>
<feature type="transmembrane region" description="Helical" evidence="1">
    <location>
        <begin position="33"/>
        <end position="52"/>
    </location>
</feature>
<dbReference type="OrthoDB" id="1932925at2759"/>
<accession>A0A8T0DA82</accession>
<protein>
    <submittedName>
        <fullName evidence="2">Uncharacterized protein</fullName>
    </submittedName>
</protein>
<keyword evidence="1" id="KW-1133">Transmembrane helix</keyword>
<evidence type="ECO:0000313" key="2">
    <source>
        <dbReference type="EMBL" id="KAF8563864.1"/>
    </source>
</evidence>
<dbReference type="EMBL" id="JTDF01010480">
    <property type="protein sequence ID" value="KAF8563864.1"/>
    <property type="molecule type" value="Genomic_DNA"/>
</dbReference>
<organism evidence="2 3">
    <name type="scientific">Paragonimus westermani</name>
    <dbReference type="NCBI Taxonomy" id="34504"/>
    <lineage>
        <taxon>Eukaryota</taxon>
        <taxon>Metazoa</taxon>
        <taxon>Spiralia</taxon>
        <taxon>Lophotrochozoa</taxon>
        <taxon>Platyhelminthes</taxon>
        <taxon>Trematoda</taxon>
        <taxon>Digenea</taxon>
        <taxon>Plagiorchiida</taxon>
        <taxon>Troglotremata</taxon>
        <taxon>Troglotrematidae</taxon>
        <taxon>Paragonimus</taxon>
    </lineage>
</organism>
<name>A0A8T0DA82_9TREM</name>
<evidence type="ECO:0000256" key="1">
    <source>
        <dbReference type="SAM" id="Phobius"/>
    </source>
</evidence>